<protein>
    <recommendedName>
        <fullName evidence="1">HAT C-terminal dimerisation domain-containing protein</fullName>
    </recommendedName>
</protein>
<evidence type="ECO:0000313" key="3">
    <source>
        <dbReference type="Proteomes" id="UP001160148"/>
    </source>
</evidence>
<sequence>MGRKLSNLDINNSNVTESVTSAISIPQVPSSSIWTKFDEQVSSVLGENNSTVGSIIEIDKYLSENLLNRQEDPLKWYSDRQNLYPRLYEMVLRRQCVPETSVPSERVFSKAGLVLNAKRTRLTTDKVETILFIQSNL</sequence>
<dbReference type="InterPro" id="IPR012337">
    <property type="entry name" value="RNaseH-like_sf"/>
</dbReference>
<evidence type="ECO:0000259" key="1">
    <source>
        <dbReference type="Pfam" id="PF05699"/>
    </source>
</evidence>
<evidence type="ECO:0000313" key="2">
    <source>
        <dbReference type="EMBL" id="CAI6377067.1"/>
    </source>
</evidence>
<dbReference type="PANTHER" id="PTHR47611:SF3">
    <property type="entry name" value="HAT C-TERMINAL DIMERISATION DOMAIN-CONTAINING PROTEIN"/>
    <property type="match status" value="1"/>
</dbReference>
<comment type="caution">
    <text evidence="2">The sequence shown here is derived from an EMBL/GenBank/DDBJ whole genome shotgun (WGS) entry which is preliminary data.</text>
</comment>
<accession>A0AAV0YBT9</accession>
<dbReference type="EMBL" id="CARXXK010001639">
    <property type="protein sequence ID" value="CAI6377067.1"/>
    <property type="molecule type" value="Genomic_DNA"/>
</dbReference>
<dbReference type="SUPFAM" id="SSF53098">
    <property type="entry name" value="Ribonuclease H-like"/>
    <property type="match status" value="1"/>
</dbReference>
<organism evidence="2 3">
    <name type="scientific">Macrosiphum euphorbiae</name>
    <name type="common">potato aphid</name>
    <dbReference type="NCBI Taxonomy" id="13131"/>
    <lineage>
        <taxon>Eukaryota</taxon>
        <taxon>Metazoa</taxon>
        <taxon>Ecdysozoa</taxon>
        <taxon>Arthropoda</taxon>
        <taxon>Hexapoda</taxon>
        <taxon>Insecta</taxon>
        <taxon>Pterygota</taxon>
        <taxon>Neoptera</taxon>
        <taxon>Paraneoptera</taxon>
        <taxon>Hemiptera</taxon>
        <taxon>Sternorrhyncha</taxon>
        <taxon>Aphidomorpha</taxon>
        <taxon>Aphidoidea</taxon>
        <taxon>Aphididae</taxon>
        <taxon>Macrosiphini</taxon>
        <taxon>Macrosiphum</taxon>
    </lineage>
</organism>
<dbReference type="PANTHER" id="PTHR47611">
    <property type="entry name" value="HAT DIMERISATION DOMAIN, C-TERMINAL"/>
    <property type="match status" value="1"/>
</dbReference>
<reference evidence="2 3" key="1">
    <citation type="submission" date="2023-01" db="EMBL/GenBank/DDBJ databases">
        <authorList>
            <person name="Whitehead M."/>
        </authorList>
    </citation>
    <scope>NUCLEOTIDE SEQUENCE [LARGE SCALE GENOMIC DNA]</scope>
</reference>
<dbReference type="GO" id="GO:0046983">
    <property type="term" value="F:protein dimerization activity"/>
    <property type="evidence" value="ECO:0007669"/>
    <property type="project" value="InterPro"/>
</dbReference>
<name>A0AAV0YBT9_9HEMI</name>
<keyword evidence="3" id="KW-1185">Reference proteome</keyword>
<dbReference type="AlphaFoldDB" id="A0AAV0YBT9"/>
<dbReference type="InterPro" id="IPR008906">
    <property type="entry name" value="HATC_C_dom"/>
</dbReference>
<dbReference type="Proteomes" id="UP001160148">
    <property type="component" value="Unassembled WGS sequence"/>
</dbReference>
<feature type="domain" description="HAT C-terminal dimerisation" evidence="1">
    <location>
        <begin position="57"/>
        <end position="137"/>
    </location>
</feature>
<dbReference type="Pfam" id="PF05699">
    <property type="entry name" value="Dimer_Tnp_hAT"/>
    <property type="match status" value="1"/>
</dbReference>
<gene>
    <name evidence="2" type="ORF">MEUPH1_LOCUS30377</name>
</gene>
<proteinExistence type="predicted"/>